<gene>
    <name evidence="1" type="ORF">TIFTF001_045235</name>
</gene>
<reference evidence="1" key="1">
    <citation type="submission" date="2023-07" db="EMBL/GenBank/DDBJ databases">
        <title>draft genome sequence of fig (Ficus carica).</title>
        <authorList>
            <person name="Takahashi T."/>
            <person name="Nishimura K."/>
        </authorList>
    </citation>
    <scope>NUCLEOTIDE SEQUENCE</scope>
</reference>
<proteinExistence type="predicted"/>
<organism evidence="1 2">
    <name type="scientific">Ficus carica</name>
    <name type="common">Common fig</name>
    <dbReference type="NCBI Taxonomy" id="3494"/>
    <lineage>
        <taxon>Eukaryota</taxon>
        <taxon>Viridiplantae</taxon>
        <taxon>Streptophyta</taxon>
        <taxon>Embryophyta</taxon>
        <taxon>Tracheophyta</taxon>
        <taxon>Spermatophyta</taxon>
        <taxon>Magnoliopsida</taxon>
        <taxon>eudicotyledons</taxon>
        <taxon>Gunneridae</taxon>
        <taxon>Pentapetalae</taxon>
        <taxon>rosids</taxon>
        <taxon>fabids</taxon>
        <taxon>Rosales</taxon>
        <taxon>Moraceae</taxon>
        <taxon>Ficeae</taxon>
        <taxon>Ficus</taxon>
    </lineage>
</organism>
<sequence>MEYAIRFHWTNL</sequence>
<comment type="caution">
    <text evidence="1">The sequence shown here is derived from an EMBL/GenBank/DDBJ whole genome shotgun (WGS) entry which is preliminary data.</text>
</comment>
<name>A0AA87Z863_FICCA</name>
<evidence type="ECO:0000313" key="2">
    <source>
        <dbReference type="Proteomes" id="UP001187192"/>
    </source>
</evidence>
<keyword evidence="2" id="KW-1185">Reference proteome</keyword>
<dbReference type="EMBL" id="BTGU01003818">
    <property type="protein sequence ID" value="GMN19806.1"/>
    <property type="molecule type" value="Genomic_DNA"/>
</dbReference>
<accession>A0AA87Z863</accession>
<protein>
    <submittedName>
        <fullName evidence="1">Uncharacterized protein</fullName>
    </submittedName>
</protein>
<evidence type="ECO:0000313" key="1">
    <source>
        <dbReference type="EMBL" id="GMN19806.1"/>
    </source>
</evidence>
<dbReference type="Proteomes" id="UP001187192">
    <property type="component" value="Unassembled WGS sequence"/>
</dbReference>